<feature type="region of interest" description="Disordered" evidence="11">
    <location>
        <begin position="258"/>
        <end position="291"/>
    </location>
</feature>
<dbReference type="Proteomes" id="UP000070544">
    <property type="component" value="Unassembled WGS sequence"/>
</dbReference>
<dbReference type="OMA" id="PNDVAWE"/>
<dbReference type="PANTHER" id="PTHR42945:SF1">
    <property type="entry name" value="HISTIDINE BIOSYNTHESIS BIFUNCTIONAL PROTEIN HIS7"/>
    <property type="match status" value="1"/>
</dbReference>
<dbReference type="SUPFAM" id="SSF141734">
    <property type="entry name" value="HisI-like"/>
    <property type="match status" value="1"/>
</dbReference>
<keyword evidence="7" id="KW-0378">Hydrolase</keyword>
<dbReference type="STRING" id="1344416.A0A139A1M9"/>
<evidence type="ECO:0000313" key="14">
    <source>
        <dbReference type="Proteomes" id="UP000070544"/>
    </source>
</evidence>
<comment type="pathway">
    <text evidence="3">Amino-acid biosynthesis; L-histidine biosynthesis; L-histidine from 5-phospho-alpha-D-ribose 1-diphosphate: step 3/9.</text>
</comment>
<evidence type="ECO:0000313" key="13">
    <source>
        <dbReference type="EMBL" id="KXS10686.1"/>
    </source>
</evidence>
<dbReference type="Gene3D" id="3.10.20.810">
    <property type="entry name" value="Phosphoribosyl-AMP cyclohydrolase"/>
    <property type="match status" value="1"/>
</dbReference>
<dbReference type="InterPro" id="IPR038019">
    <property type="entry name" value="PRib_AMP_CycHydrolase_sf"/>
</dbReference>
<dbReference type="OrthoDB" id="1703565at2759"/>
<dbReference type="EMBL" id="KQ965816">
    <property type="protein sequence ID" value="KXS10686.1"/>
    <property type="molecule type" value="Genomic_DNA"/>
</dbReference>
<dbReference type="FunFam" id="1.10.287.1080:FF:000002">
    <property type="entry name" value="Histidine biosynthesis bifunctional protein HisIE"/>
    <property type="match status" value="1"/>
</dbReference>
<keyword evidence="6" id="KW-0547">Nucleotide-binding</keyword>
<dbReference type="Pfam" id="PF01502">
    <property type="entry name" value="PRA-CH"/>
    <property type="match status" value="1"/>
</dbReference>
<dbReference type="SUPFAM" id="SSF101386">
    <property type="entry name" value="all-alpha NTP pyrophosphatases"/>
    <property type="match status" value="1"/>
</dbReference>
<dbReference type="InterPro" id="IPR008179">
    <property type="entry name" value="HisE"/>
</dbReference>
<dbReference type="Pfam" id="PF01503">
    <property type="entry name" value="PRA-PH"/>
    <property type="match status" value="1"/>
</dbReference>
<dbReference type="InterPro" id="IPR002496">
    <property type="entry name" value="PRib_AMP_CycHydrolase_dom"/>
</dbReference>
<keyword evidence="9" id="KW-0368">Histidine biosynthesis</keyword>
<evidence type="ECO:0000256" key="5">
    <source>
        <dbReference type="ARBA" id="ARBA00022605"/>
    </source>
</evidence>
<comment type="catalytic activity">
    <reaction evidence="1">
        <text>1-(5-phospho-beta-D-ribosyl)-5'-AMP + H2O = 1-(5-phospho-beta-D-ribosyl)-5-[(5-phospho-beta-D-ribosylamino)methylideneamino]imidazole-4-carboxamide</text>
        <dbReference type="Rhea" id="RHEA:20049"/>
        <dbReference type="ChEBI" id="CHEBI:15377"/>
        <dbReference type="ChEBI" id="CHEBI:58435"/>
        <dbReference type="ChEBI" id="CHEBI:59457"/>
        <dbReference type="EC" id="3.5.4.19"/>
    </reaction>
</comment>
<dbReference type="GO" id="GO:0000105">
    <property type="term" value="P:L-histidine biosynthetic process"/>
    <property type="evidence" value="ECO:0007669"/>
    <property type="project" value="UniProtKB-UniPathway"/>
</dbReference>
<comment type="pathway">
    <text evidence="4">Amino-acid biosynthesis; L-histidine biosynthesis; L-histidine from 5-phospho-alpha-D-ribose 1-diphosphate: step 2/9.</text>
</comment>
<dbReference type="AlphaFoldDB" id="A0A139A1M9"/>
<dbReference type="GO" id="GO:0004636">
    <property type="term" value="F:phosphoribosyl-ATP diphosphatase activity"/>
    <property type="evidence" value="ECO:0007669"/>
    <property type="project" value="UniProtKB-EC"/>
</dbReference>
<evidence type="ECO:0000256" key="10">
    <source>
        <dbReference type="ARBA" id="ARBA00023268"/>
    </source>
</evidence>
<dbReference type="GO" id="GO:0005524">
    <property type="term" value="F:ATP binding"/>
    <property type="evidence" value="ECO:0007669"/>
    <property type="project" value="UniProtKB-KW"/>
</dbReference>
<dbReference type="InterPro" id="IPR021130">
    <property type="entry name" value="PRib-ATP_PPHydrolase-like"/>
</dbReference>
<name>A0A139A1M9_GONPJ</name>
<evidence type="ECO:0000256" key="7">
    <source>
        <dbReference type="ARBA" id="ARBA00022801"/>
    </source>
</evidence>
<keyword evidence="8" id="KW-0067">ATP-binding</keyword>
<feature type="domain" description="Phosphoribosyl-AMP cyclohydrolase" evidence="12">
    <location>
        <begin position="101"/>
        <end position="170"/>
    </location>
</feature>
<accession>A0A139A1M9</accession>
<dbReference type="CDD" id="cd11546">
    <property type="entry name" value="NTP-PPase_His4"/>
    <property type="match status" value="1"/>
</dbReference>
<evidence type="ECO:0000259" key="12">
    <source>
        <dbReference type="Pfam" id="PF01502"/>
    </source>
</evidence>
<dbReference type="GO" id="GO:0004635">
    <property type="term" value="F:phosphoribosyl-AMP cyclohydrolase activity"/>
    <property type="evidence" value="ECO:0007669"/>
    <property type="project" value="UniProtKB-EC"/>
</dbReference>
<evidence type="ECO:0000256" key="3">
    <source>
        <dbReference type="ARBA" id="ARBA00005169"/>
    </source>
</evidence>
<evidence type="ECO:0000256" key="2">
    <source>
        <dbReference type="ARBA" id="ARBA00001460"/>
    </source>
</evidence>
<evidence type="ECO:0000256" key="8">
    <source>
        <dbReference type="ARBA" id="ARBA00022840"/>
    </source>
</evidence>
<keyword evidence="10" id="KW-0511">Multifunctional enzyme</keyword>
<keyword evidence="14" id="KW-1185">Reference proteome</keyword>
<reference evidence="13 14" key="1">
    <citation type="journal article" date="2015" name="Genome Biol. Evol.">
        <title>Phylogenomic analyses indicate that early fungi evolved digesting cell walls of algal ancestors of land plants.</title>
        <authorList>
            <person name="Chang Y."/>
            <person name="Wang S."/>
            <person name="Sekimoto S."/>
            <person name="Aerts A.L."/>
            <person name="Choi C."/>
            <person name="Clum A."/>
            <person name="LaButti K.M."/>
            <person name="Lindquist E.A."/>
            <person name="Yee Ngan C."/>
            <person name="Ohm R.A."/>
            <person name="Salamov A.A."/>
            <person name="Grigoriev I.V."/>
            <person name="Spatafora J.W."/>
            <person name="Berbee M.L."/>
        </authorList>
    </citation>
    <scope>NUCLEOTIDE SEQUENCE [LARGE SCALE GENOMIC DNA]</scope>
    <source>
        <strain evidence="13 14">JEL478</strain>
    </source>
</reference>
<dbReference type="Gene3D" id="1.10.287.1080">
    <property type="entry name" value="MazG-like"/>
    <property type="match status" value="1"/>
</dbReference>
<evidence type="ECO:0000256" key="4">
    <source>
        <dbReference type="ARBA" id="ARBA00005204"/>
    </source>
</evidence>
<gene>
    <name evidence="13" type="ORF">M427DRAFT_61622</name>
</gene>
<comment type="catalytic activity">
    <reaction evidence="2">
        <text>1-(5-phospho-beta-D-ribosyl)-ATP + H2O = 1-(5-phospho-beta-D-ribosyl)-5'-AMP + diphosphate + H(+)</text>
        <dbReference type="Rhea" id="RHEA:22828"/>
        <dbReference type="ChEBI" id="CHEBI:15377"/>
        <dbReference type="ChEBI" id="CHEBI:15378"/>
        <dbReference type="ChEBI" id="CHEBI:33019"/>
        <dbReference type="ChEBI" id="CHEBI:59457"/>
        <dbReference type="ChEBI" id="CHEBI:73183"/>
        <dbReference type="EC" id="3.6.1.31"/>
    </reaction>
</comment>
<evidence type="ECO:0000256" key="11">
    <source>
        <dbReference type="SAM" id="MobiDB-lite"/>
    </source>
</evidence>
<organism evidence="13 14">
    <name type="scientific">Gonapodya prolifera (strain JEL478)</name>
    <name type="common">Monoblepharis prolifera</name>
    <dbReference type="NCBI Taxonomy" id="1344416"/>
    <lineage>
        <taxon>Eukaryota</taxon>
        <taxon>Fungi</taxon>
        <taxon>Fungi incertae sedis</taxon>
        <taxon>Chytridiomycota</taxon>
        <taxon>Chytridiomycota incertae sedis</taxon>
        <taxon>Monoblepharidomycetes</taxon>
        <taxon>Monoblepharidales</taxon>
        <taxon>Gonapodyaceae</taxon>
        <taxon>Gonapodya</taxon>
    </lineage>
</organism>
<dbReference type="UniPathway" id="UPA00031">
    <property type="reaction ID" value="UER00007"/>
</dbReference>
<protein>
    <submittedName>
        <fullName evidence="13">PRA-PH-domain-containing protein</fullName>
    </submittedName>
</protein>
<proteinExistence type="predicted"/>
<dbReference type="NCBIfam" id="TIGR03188">
    <property type="entry name" value="histidine_hisI"/>
    <property type="match status" value="1"/>
</dbReference>
<keyword evidence="5" id="KW-0028">Amino-acid biosynthesis</keyword>
<evidence type="ECO:0000256" key="6">
    <source>
        <dbReference type="ARBA" id="ARBA00022741"/>
    </source>
</evidence>
<dbReference type="PANTHER" id="PTHR42945">
    <property type="entry name" value="HISTIDINE BIOSYNTHESIS BIFUNCTIONAL PROTEIN"/>
    <property type="match status" value="1"/>
</dbReference>
<sequence>MLESPRDVLGILKGLLPKTQDGFARSCAISLGELPATAQLVGTLDKSGVDVLVDSSMLTIGSPEEGKLDVGDAFCSCLVTDRSDGLYTTVVVDEQRVALGVAYSSVKSISEAIRSGNGVYHSRSRGLWIKGLTSGAVQKLLRMDVDKDCLRFMVHQDGPGFCHLNTRTCYGGDSGITALDALLQSRKKNSPPGSYTQRLFNDSKLLESKIMEEAEELCQAQTPNDVAWEAADLIYFALVRCASMGVSLTDVEAHLDRRARKMSRRPGNAKPKWTTTTENAKELPGTNDEAESTSDIVVPAVAVAVKLVSIR</sequence>
<evidence type="ECO:0000256" key="1">
    <source>
        <dbReference type="ARBA" id="ARBA00000024"/>
    </source>
</evidence>
<evidence type="ECO:0000256" key="9">
    <source>
        <dbReference type="ARBA" id="ARBA00023102"/>
    </source>
</evidence>